<organism evidence="1 2">
    <name type="scientific">Cellulomonas hominis</name>
    <dbReference type="NCBI Taxonomy" id="156981"/>
    <lineage>
        <taxon>Bacteria</taxon>
        <taxon>Bacillati</taxon>
        <taxon>Actinomycetota</taxon>
        <taxon>Actinomycetes</taxon>
        <taxon>Micrococcales</taxon>
        <taxon>Cellulomonadaceae</taxon>
        <taxon>Cellulomonas</taxon>
    </lineage>
</organism>
<protein>
    <submittedName>
        <fullName evidence="1">DUF2180 family protein</fullName>
    </submittedName>
</protein>
<dbReference type="EMBL" id="SZYE01000060">
    <property type="protein sequence ID" value="TKR23805.1"/>
    <property type="molecule type" value="Genomic_DNA"/>
</dbReference>
<dbReference type="Pfam" id="PF09947">
    <property type="entry name" value="DUF2180"/>
    <property type="match status" value="1"/>
</dbReference>
<dbReference type="AlphaFoldDB" id="A0A7Z8K1L4"/>
<accession>A0A7Z8K1L4</accession>
<comment type="caution">
    <text evidence="1">The sequence shown here is derived from an EMBL/GenBank/DDBJ whole genome shotgun (WGS) entry which is preliminary data.</text>
</comment>
<dbReference type="Proteomes" id="UP000308121">
    <property type="component" value="Unassembled WGS sequence"/>
</dbReference>
<sequence>MHCFEDARTGRQVPAVGTCQACGAGVCADHVRQHTVSGMRTNAVGAPTPGPDRRVLHCPACARP</sequence>
<proteinExistence type="predicted"/>
<gene>
    <name evidence="1" type="ORF">FA014_09390</name>
</gene>
<name>A0A7Z8K1L4_9CELL</name>
<reference evidence="1 2" key="1">
    <citation type="submission" date="2019-05" db="EMBL/GenBank/DDBJ databases">
        <title>Genome sequence of Cellulomonas hominis strain CS1.</title>
        <authorList>
            <person name="Belmont J."/>
            <person name="Maclea K.S."/>
        </authorList>
    </citation>
    <scope>NUCLEOTIDE SEQUENCE [LARGE SCALE GENOMIC DNA]</scope>
    <source>
        <strain evidence="1 2">CS1</strain>
    </source>
</reference>
<dbReference type="InterPro" id="IPR017211">
    <property type="entry name" value="UCP037465_Znf"/>
</dbReference>
<evidence type="ECO:0000313" key="2">
    <source>
        <dbReference type="Proteomes" id="UP000308121"/>
    </source>
</evidence>
<dbReference type="OrthoDB" id="4244404at2"/>
<evidence type="ECO:0000313" key="1">
    <source>
        <dbReference type="EMBL" id="TKR23805.1"/>
    </source>
</evidence>
<dbReference type="RefSeq" id="WP_154729428.1">
    <property type="nucleotide sequence ID" value="NZ_SZYE01000060.1"/>
</dbReference>